<evidence type="ECO:0000313" key="13">
    <source>
        <dbReference type="Proteomes" id="UP000003379"/>
    </source>
</evidence>
<dbReference type="PROSITE" id="PS50893">
    <property type="entry name" value="ABC_TRANSPORTER_2"/>
    <property type="match status" value="1"/>
</dbReference>
<feature type="transmembrane region" description="Helical" evidence="9">
    <location>
        <begin position="20"/>
        <end position="41"/>
    </location>
</feature>
<dbReference type="InterPro" id="IPR036640">
    <property type="entry name" value="ABC1_TM_sf"/>
</dbReference>
<evidence type="ECO:0000256" key="2">
    <source>
        <dbReference type="ARBA" id="ARBA00022448"/>
    </source>
</evidence>
<dbReference type="STRING" id="796937.HMPREF9630_01352"/>
<dbReference type="CDD" id="cd18541">
    <property type="entry name" value="ABC_6TM_TmrB_like"/>
    <property type="match status" value="1"/>
</dbReference>
<keyword evidence="8 9" id="KW-0472">Membrane</keyword>
<evidence type="ECO:0000256" key="9">
    <source>
        <dbReference type="SAM" id="Phobius"/>
    </source>
</evidence>
<sequence>MFKQLKKLKWFLKERARHYIIGILFLQLTNLIVILPPIIIGRAVDSISDGSITGAELFTDISYLTAILTVEYIFGYIWAYEIFLNAIIIDLRLRAMMMKKILTMPRTFFEKFSSGDLMSRATSDIDTISEMLGYGVLAISDGIGYLLAIILAMGFTVSWKLTIVSILPLPILTMLTSYVGEYIHKLYMAQQEAFSKMSDEVLENVNGIRVIRSYVLEKQSVKNFENTTEDVFNKSLKTELVASTFWPATKIFTSISYAIAIGYGVNLILTGEITVGSLISFNVYLGYLIWPMYAIGDFINTAQRGTTSIERIYEVLEEDDDVENKKITRNIDGFDNIKFSDYTFRYPNSKNVNLRGIDLEITRGKTIGIVGRTGSGKSTLIKQLLKEYPVGDGNISIDDLSISEVQKSSLMNEIGYVSQDNILFSKTIRENILMGKKSASEEELFEVIRISDLLRDVDLFANKMDTLVGERGVAISGGQKQRISIARAVIKDPYLLIMDDSLSAVDSRTETKIIENIRENRKNKTTIIVTHRLSAVSYADEIIVLDDGVIVERGTHEELILKDGWYNRQYHIQQMEEKEDE</sequence>
<evidence type="ECO:0000256" key="7">
    <source>
        <dbReference type="ARBA" id="ARBA00022989"/>
    </source>
</evidence>
<keyword evidence="5" id="KW-0547">Nucleotide-binding</keyword>
<name>G9XC83_9FIRM</name>
<evidence type="ECO:0000256" key="6">
    <source>
        <dbReference type="ARBA" id="ARBA00022840"/>
    </source>
</evidence>
<keyword evidence="7 9" id="KW-1133">Transmembrane helix</keyword>
<dbReference type="Proteomes" id="UP000003379">
    <property type="component" value="Unassembled WGS sequence"/>
</dbReference>
<evidence type="ECO:0000256" key="5">
    <source>
        <dbReference type="ARBA" id="ARBA00022741"/>
    </source>
</evidence>
<dbReference type="PROSITE" id="PS00211">
    <property type="entry name" value="ABC_TRANSPORTER_1"/>
    <property type="match status" value="1"/>
</dbReference>
<dbReference type="GO" id="GO:0005886">
    <property type="term" value="C:plasma membrane"/>
    <property type="evidence" value="ECO:0007669"/>
    <property type="project" value="UniProtKB-SubCell"/>
</dbReference>
<feature type="transmembrane region" description="Helical" evidence="9">
    <location>
        <begin position="132"/>
        <end position="155"/>
    </location>
</feature>
<evidence type="ECO:0008006" key="14">
    <source>
        <dbReference type="Google" id="ProtNLM"/>
    </source>
</evidence>
<dbReference type="AlphaFoldDB" id="G9XC83"/>
<dbReference type="HOGENOM" id="CLU_000604_84_6_9"/>
<dbReference type="Pfam" id="PF00664">
    <property type="entry name" value="ABC_membrane"/>
    <property type="match status" value="1"/>
</dbReference>
<organism evidence="12 13">
    <name type="scientific">Peptoanaerobacter stomatis</name>
    <dbReference type="NCBI Taxonomy" id="796937"/>
    <lineage>
        <taxon>Bacteria</taxon>
        <taxon>Bacillati</taxon>
        <taxon>Bacillota</taxon>
        <taxon>Clostridia</taxon>
        <taxon>Peptostreptococcales</taxon>
        <taxon>Filifactoraceae</taxon>
        <taxon>Peptoanaerobacter</taxon>
    </lineage>
</organism>
<evidence type="ECO:0000256" key="4">
    <source>
        <dbReference type="ARBA" id="ARBA00022692"/>
    </source>
</evidence>
<dbReference type="InterPro" id="IPR011527">
    <property type="entry name" value="ABC1_TM_dom"/>
</dbReference>
<reference evidence="12 13" key="1">
    <citation type="submission" date="2011-08" db="EMBL/GenBank/DDBJ databases">
        <title>The Genome Sequence of Eubacteriaceae bacterium CM5.</title>
        <authorList>
            <consortium name="The Broad Institute Genome Sequencing Platform"/>
            <person name="Earl A."/>
            <person name="Ward D."/>
            <person name="Feldgarden M."/>
            <person name="Gevers D."/>
            <person name="Sizova M."/>
            <person name="Hazen A."/>
            <person name="Epstein S."/>
            <person name="Young S.K."/>
            <person name="Zeng Q."/>
            <person name="Gargeya S."/>
            <person name="Fitzgerald M."/>
            <person name="Haas B."/>
            <person name="Abouelleil A."/>
            <person name="Alvarado L."/>
            <person name="Arachchi H.M."/>
            <person name="Berlin A."/>
            <person name="Brown A."/>
            <person name="Chapman S.B."/>
            <person name="Chen Z."/>
            <person name="Dunbar C."/>
            <person name="Freedman E."/>
            <person name="Gearin G."/>
            <person name="Gellesch M."/>
            <person name="Goldberg J."/>
            <person name="Griggs A."/>
            <person name="Gujja S."/>
            <person name="Heiman D."/>
            <person name="Howarth C."/>
            <person name="Larson L."/>
            <person name="Lui A."/>
            <person name="MacDonald P.J.P."/>
            <person name="Montmayeur A."/>
            <person name="Murphy C."/>
            <person name="Neiman D."/>
            <person name="Pearson M."/>
            <person name="Priest M."/>
            <person name="Roberts A."/>
            <person name="Saif S."/>
            <person name="Shea T."/>
            <person name="Shenoy N."/>
            <person name="Sisk P."/>
            <person name="Stolte C."/>
            <person name="Sykes S."/>
            <person name="Wortman J."/>
            <person name="Nusbaum C."/>
            <person name="Birren B."/>
        </authorList>
    </citation>
    <scope>NUCLEOTIDE SEQUENCE [LARGE SCALE GENOMIC DNA]</scope>
    <source>
        <strain evidence="12 13">CM5</strain>
    </source>
</reference>
<dbReference type="InterPro" id="IPR003439">
    <property type="entry name" value="ABC_transporter-like_ATP-bd"/>
</dbReference>
<keyword evidence="2" id="KW-0813">Transport</keyword>
<feature type="domain" description="ABC transporter" evidence="10">
    <location>
        <begin position="337"/>
        <end position="572"/>
    </location>
</feature>
<evidence type="ECO:0000259" key="10">
    <source>
        <dbReference type="PROSITE" id="PS50893"/>
    </source>
</evidence>
<feature type="transmembrane region" description="Helical" evidence="9">
    <location>
        <begin position="161"/>
        <end position="180"/>
    </location>
</feature>
<dbReference type="Gene3D" id="1.20.1560.10">
    <property type="entry name" value="ABC transporter type 1, transmembrane domain"/>
    <property type="match status" value="1"/>
</dbReference>
<keyword evidence="4 9" id="KW-0812">Transmembrane</keyword>
<comment type="caution">
    <text evidence="12">The sequence shown here is derived from an EMBL/GenBank/DDBJ whole genome shotgun (WGS) entry which is preliminary data.</text>
</comment>
<dbReference type="SUPFAM" id="SSF90123">
    <property type="entry name" value="ABC transporter transmembrane region"/>
    <property type="match status" value="1"/>
</dbReference>
<dbReference type="EMBL" id="AFZG01000019">
    <property type="protein sequence ID" value="EHL19570.1"/>
    <property type="molecule type" value="Genomic_DNA"/>
</dbReference>
<evidence type="ECO:0000259" key="11">
    <source>
        <dbReference type="PROSITE" id="PS50929"/>
    </source>
</evidence>
<evidence type="ECO:0000256" key="1">
    <source>
        <dbReference type="ARBA" id="ARBA00004651"/>
    </source>
</evidence>
<proteinExistence type="predicted"/>
<evidence type="ECO:0000256" key="8">
    <source>
        <dbReference type="ARBA" id="ARBA00023136"/>
    </source>
</evidence>
<dbReference type="SUPFAM" id="SSF52540">
    <property type="entry name" value="P-loop containing nucleoside triphosphate hydrolases"/>
    <property type="match status" value="1"/>
</dbReference>
<dbReference type="FunFam" id="1.20.1560.10:FF:000011">
    <property type="entry name" value="Multidrug ABC transporter ATP-binding protein"/>
    <property type="match status" value="1"/>
</dbReference>
<evidence type="ECO:0000313" key="12">
    <source>
        <dbReference type="EMBL" id="EHL19570.1"/>
    </source>
</evidence>
<dbReference type="GO" id="GO:0016887">
    <property type="term" value="F:ATP hydrolysis activity"/>
    <property type="evidence" value="ECO:0007669"/>
    <property type="project" value="InterPro"/>
</dbReference>
<feature type="domain" description="ABC transmembrane type-1" evidence="11">
    <location>
        <begin position="20"/>
        <end position="304"/>
    </location>
</feature>
<feature type="transmembrane region" description="Helical" evidence="9">
    <location>
        <begin position="61"/>
        <end position="89"/>
    </location>
</feature>
<accession>G9XC83</accession>
<keyword evidence="3" id="KW-1003">Cell membrane</keyword>
<dbReference type="PANTHER" id="PTHR43394:SF1">
    <property type="entry name" value="ATP-BINDING CASSETTE SUB-FAMILY B MEMBER 10, MITOCHONDRIAL"/>
    <property type="match status" value="1"/>
</dbReference>
<dbReference type="SMART" id="SM00382">
    <property type="entry name" value="AAA"/>
    <property type="match status" value="1"/>
</dbReference>
<protein>
    <recommendedName>
        <fullName evidence="14">ABC transporter transmembrane region</fullName>
    </recommendedName>
</protein>
<dbReference type="InterPro" id="IPR017871">
    <property type="entry name" value="ABC_transporter-like_CS"/>
</dbReference>
<dbReference type="PROSITE" id="PS50929">
    <property type="entry name" value="ABC_TM1F"/>
    <property type="match status" value="1"/>
</dbReference>
<dbReference type="Pfam" id="PF00005">
    <property type="entry name" value="ABC_tran"/>
    <property type="match status" value="1"/>
</dbReference>
<dbReference type="FunFam" id="3.40.50.300:FF:000221">
    <property type="entry name" value="Multidrug ABC transporter ATP-binding protein"/>
    <property type="match status" value="1"/>
</dbReference>
<dbReference type="RefSeq" id="WP_009528570.1">
    <property type="nucleotide sequence ID" value="NZ_JH414596.1"/>
</dbReference>
<dbReference type="InterPro" id="IPR027417">
    <property type="entry name" value="P-loop_NTPase"/>
</dbReference>
<comment type="subcellular location">
    <subcellularLocation>
        <location evidence="1">Cell membrane</location>
        <topology evidence="1">Multi-pass membrane protein</topology>
    </subcellularLocation>
</comment>
<dbReference type="InterPro" id="IPR039421">
    <property type="entry name" value="Type_1_exporter"/>
</dbReference>
<evidence type="ECO:0000256" key="3">
    <source>
        <dbReference type="ARBA" id="ARBA00022475"/>
    </source>
</evidence>
<dbReference type="PANTHER" id="PTHR43394">
    <property type="entry name" value="ATP-DEPENDENT PERMEASE MDL1, MITOCHONDRIAL"/>
    <property type="match status" value="1"/>
</dbReference>
<gene>
    <name evidence="12" type="ORF">HMPREF9628_00291</name>
</gene>
<keyword evidence="6" id="KW-0067">ATP-binding</keyword>
<dbReference type="Gene3D" id="3.40.50.300">
    <property type="entry name" value="P-loop containing nucleotide triphosphate hydrolases"/>
    <property type="match status" value="1"/>
</dbReference>
<dbReference type="PATRIC" id="fig|796940.3.peg.891"/>
<dbReference type="GO" id="GO:0015421">
    <property type="term" value="F:ABC-type oligopeptide transporter activity"/>
    <property type="evidence" value="ECO:0007669"/>
    <property type="project" value="TreeGrafter"/>
</dbReference>
<dbReference type="GO" id="GO:0005524">
    <property type="term" value="F:ATP binding"/>
    <property type="evidence" value="ECO:0007669"/>
    <property type="project" value="UniProtKB-KW"/>
</dbReference>
<dbReference type="InterPro" id="IPR003593">
    <property type="entry name" value="AAA+_ATPase"/>
</dbReference>